<dbReference type="Pfam" id="PF13414">
    <property type="entry name" value="TPR_11"/>
    <property type="match status" value="1"/>
</dbReference>
<dbReference type="AlphaFoldDB" id="A0AAE3M166"/>
<feature type="repeat" description="TPR" evidence="3">
    <location>
        <begin position="264"/>
        <end position="297"/>
    </location>
</feature>
<feature type="compositionally biased region" description="Basic and acidic residues" evidence="4">
    <location>
        <begin position="354"/>
        <end position="374"/>
    </location>
</feature>
<proteinExistence type="predicted"/>
<keyword evidence="1" id="KW-0677">Repeat</keyword>
<organism evidence="6 7">
    <name type="scientific">Plebeiibacterium sediminum</name>
    <dbReference type="NCBI Taxonomy" id="2992112"/>
    <lineage>
        <taxon>Bacteria</taxon>
        <taxon>Pseudomonadati</taxon>
        <taxon>Bacteroidota</taxon>
        <taxon>Bacteroidia</taxon>
        <taxon>Marinilabiliales</taxon>
        <taxon>Marinilabiliaceae</taxon>
        <taxon>Plebeiibacterium</taxon>
    </lineage>
</organism>
<gene>
    <name evidence="6" type="ORF">OM075_02030</name>
</gene>
<dbReference type="Proteomes" id="UP001209229">
    <property type="component" value="Unassembled WGS sequence"/>
</dbReference>
<dbReference type="RefSeq" id="WP_301188795.1">
    <property type="nucleotide sequence ID" value="NZ_JAPDPJ010000002.1"/>
</dbReference>
<evidence type="ECO:0000256" key="1">
    <source>
        <dbReference type="ARBA" id="ARBA00022737"/>
    </source>
</evidence>
<dbReference type="PANTHER" id="PTHR44858">
    <property type="entry name" value="TETRATRICOPEPTIDE REPEAT PROTEIN 6"/>
    <property type="match status" value="1"/>
</dbReference>
<dbReference type="SUPFAM" id="SSF48452">
    <property type="entry name" value="TPR-like"/>
    <property type="match status" value="3"/>
</dbReference>
<reference evidence="6" key="1">
    <citation type="submission" date="2022-10" db="EMBL/GenBank/DDBJ databases">
        <authorList>
            <person name="Yu W.X."/>
        </authorList>
    </citation>
    <scope>NUCLEOTIDE SEQUENCE</scope>
    <source>
        <strain evidence="6">AAT</strain>
    </source>
</reference>
<accession>A0AAE3M166</accession>
<name>A0AAE3M166_9BACT</name>
<feature type="signal peptide" evidence="5">
    <location>
        <begin position="1"/>
        <end position="22"/>
    </location>
</feature>
<dbReference type="GO" id="GO:0046813">
    <property type="term" value="P:receptor-mediated virion attachment to host cell"/>
    <property type="evidence" value="ECO:0007669"/>
    <property type="project" value="TreeGrafter"/>
</dbReference>
<dbReference type="EMBL" id="JAPDPJ010000002">
    <property type="protein sequence ID" value="MCW3785224.1"/>
    <property type="molecule type" value="Genomic_DNA"/>
</dbReference>
<dbReference type="InterPro" id="IPR011990">
    <property type="entry name" value="TPR-like_helical_dom_sf"/>
</dbReference>
<evidence type="ECO:0000313" key="6">
    <source>
        <dbReference type="EMBL" id="MCW3785224.1"/>
    </source>
</evidence>
<dbReference type="GO" id="GO:0009279">
    <property type="term" value="C:cell outer membrane"/>
    <property type="evidence" value="ECO:0007669"/>
    <property type="project" value="TreeGrafter"/>
</dbReference>
<feature type="region of interest" description="Disordered" evidence="4">
    <location>
        <begin position="354"/>
        <end position="395"/>
    </location>
</feature>
<keyword evidence="2 3" id="KW-0802">TPR repeat</keyword>
<dbReference type="PROSITE" id="PS50005">
    <property type="entry name" value="TPR"/>
    <property type="match status" value="4"/>
</dbReference>
<evidence type="ECO:0000256" key="4">
    <source>
        <dbReference type="SAM" id="MobiDB-lite"/>
    </source>
</evidence>
<feature type="repeat" description="TPR" evidence="3">
    <location>
        <begin position="230"/>
        <end position="263"/>
    </location>
</feature>
<dbReference type="Pfam" id="PF13181">
    <property type="entry name" value="TPR_8"/>
    <property type="match status" value="2"/>
</dbReference>
<evidence type="ECO:0000256" key="5">
    <source>
        <dbReference type="SAM" id="SignalP"/>
    </source>
</evidence>
<evidence type="ECO:0000256" key="3">
    <source>
        <dbReference type="PROSITE-ProRule" id="PRU00339"/>
    </source>
</evidence>
<sequence length="703" mass="81100">MIKLIKTLLVSLFLLISLSGTAQINTGRVLEAGRYALYQQEYVLAISFFNKAIESKPYLGLPYYFRARAKYNLDDLKGAELDMNKAIEIIPFYYEFYRFRGDIRGRLGKHTEALQDYDKGLEIEPGDLGIFFNRGLVHIDMKDWGNSIDDFSSVLKIDSAQYGAYIYRAIAKLNAKDTIGAVTDMDEAIAVNPLVAEAYRFSAAIYYDVNKFGKALERINSSINLDGSEPVYYMLRGVIRYQMDDLKGTMADFNKVIKLQPNNIYAYANRGMLRTEIGDVNNAIDDFSRVLALNPGDLLTLFNRSLLYIRVGQFKDALSDLNLIIKRYPNYSDAYYARSQAYAGLNMQAEQAKDRNMAMKLQQDERKRAEENEKLAQAGVSNKKPKETRSEKDEDISNHDKIVVLDDFTVEDNDVDELQDLKGKIQNRNIIIDLEKVFSLTFFSEDNTVNSSRYFKPEVTSFNSRNTTDRTLAFSNKELENDGDLTWHYYRSIEEITQKLNTYPDNNDLRFVRAILYGVIMNYSNAINDYNYLIDHTPKDHPYLLFYYLNRAAIRYKMVEAMQSFEEEELPEDLITGGSNKNDNKEDKVVKQMLDYDLIERDLKQVIEINPGYEFAYYNLGILYCIKKDFEGAVRQFGNAIKLNPQFAEAYFNRGLTRIYLKQDSEGTMDLSRAGELGLYKAYNIIKRYGKQNVSKEDEGSEE</sequence>
<keyword evidence="5" id="KW-0732">Signal</keyword>
<dbReference type="InterPro" id="IPR019734">
    <property type="entry name" value="TPR_rpt"/>
</dbReference>
<evidence type="ECO:0000313" key="7">
    <source>
        <dbReference type="Proteomes" id="UP001209229"/>
    </source>
</evidence>
<evidence type="ECO:0000256" key="2">
    <source>
        <dbReference type="ARBA" id="ARBA00022803"/>
    </source>
</evidence>
<dbReference type="InterPro" id="IPR050498">
    <property type="entry name" value="Ycf3"/>
</dbReference>
<feature type="repeat" description="TPR" evidence="3">
    <location>
        <begin position="94"/>
        <end position="127"/>
    </location>
</feature>
<dbReference type="PANTHER" id="PTHR44858:SF1">
    <property type="entry name" value="UDP-N-ACETYLGLUCOSAMINE--PEPTIDE N-ACETYLGLUCOSAMINYLTRANSFERASE SPINDLY-RELATED"/>
    <property type="match status" value="1"/>
</dbReference>
<feature type="repeat" description="TPR" evidence="3">
    <location>
        <begin position="614"/>
        <end position="647"/>
    </location>
</feature>
<keyword evidence="7" id="KW-1185">Reference proteome</keyword>
<protein>
    <submittedName>
        <fullName evidence="6">Tetratricopeptide repeat protein</fullName>
    </submittedName>
</protein>
<dbReference type="Gene3D" id="1.25.40.10">
    <property type="entry name" value="Tetratricopeptide repeat domain"/>
    <property type="match status" value="5"/>
</dbReference>
<dbReference type="SMART" id="SM00028">
    <property type="entry name" value="TPR"/>
    <property type="match status" value="11"/>
</dbReference>
<comment type="caution">
    <text evidence="6">The sequence shown here is derived from an EMBL/GenBank/DDBJ whole genome shotgun (WGS) entry which is preliminary data.</text>
</comment>
<feature type="compositionally biased region" description="Basic and acidic residues" evidence="4">
    <location>
        <begin position="384"/>
        <end position="395"/>
    </location>
</feature>
<feature type="chain" id="PRO_5042086044" evidence="5">
    <location>
        <begin position="23"/>
        <end position="703"/>
    </location>
</feature>